<dbReference type="EMBL" id="KV784353">
    <property type="protein sequence ID" value="OEU22717.1"/>
    <property type="molecule type" value="Genomic_DNA"/>
</dbReference>
<dbReference type="GO" id="GO:0061630">
    <property type="term" value="F:ubiquitin protein ligase activity"/>
    <property type="evidence" value="ECO:0007669"/>
    <property type="project" value="TreeGrafter"/>
</dbReference>
<dbReference type="Gene3D" id="3.30.40.10">
    <property type="entry name" value="Zinc/RING finger domain, C3HC4 (zinc finger)"/>
    <property type="match status" value="1"/>
</dbReference>
<name>A0A1E7FX51_9STRA</name>
<dbReference type="GO" id="GO:0006974">
    <property type="term" value="P:DNA damage response"/>
    <property type="evidence" value="ECO:0007669"/>
    <property type="project" value="TreeGrafter"/>
</dbReference>
<sequence length="379" mass="42725">MALLNSTQTSHVAERAKYFFEVLEAEEREKIGANRMWRVHLDLLNGFDELVSCKQSLRLSLEDENLTLLTEEQLNAIVQPIDLLSQYNDHEAKQAMHLGELRRAIGTLRYLQNQNTSNGKESASETCVVCLRHFHGEMAVLRCGHRFHQKPCFDQILSRSSGTSVQCPMKCRLLTAKNEVMIATNKARDDGSNVTRKIKGSYGTKISRIISDILTIRDKGEKGVIFSQWNDMLDILESALIENDVAIARPHGGRGFSESLRSFQSPNCTVLLLNLKQGAEGLTLVHATHVFMVEPIINNGLDQQAINRIHRIGQTKKTFVWRYLIQDTIEMKLDKMRLKNQGGNDVLEDSMNSMRNSLFALGGIDGGISSQEELLEILD</sequence>
<dbReference type="PANTHER" id="PTHR45865">
    <property type="entry name" value="E3 UBIQUITIN-PROTEIN LIGASE SHPRH FAMILY MEMBER"/>
    <property type="match status" value="1"/>
</dbReference>
<dbReference type="PANTHER" id="PTHR45865:SF1">
    <property type="entry name" value="E3 UBIQUITIN-PROTEIN LIGASE SHPRH"/>
    <property type="match status" value="1"/>
</dbReference>
<proteinExistence type="predicted"/>
<dbReference type="InterPro" id="IPR049730">
    <property type="entry name" value="SNF2/RAD54-like_C"/>
</dbReference>
<dbReference type="InterPro" id="IPR013083">
    <property type="entry name" value="Znf_RING/FYVE/PHD"/>
</dbReference>
<evidence type="ECO:0000256" key="1">
    <source>
        <dbReference type="ARBA" id="ARBA00022801"/>
    </source>
</evidence>
<protein>
    <recommendedName>
        <fullName evidence="2">Helicase C-terminal domain-containing protein</fullName>
    </recommendedName>
</protein>
<dbReference type="InterPro" id="IPR052583">
    <property type="entry name" value="ATP-helicase/E3_Ub-Ligase"/>
</dbReference>
<keyword evidence="4" id="KW-1185">Reference proteome</keyword>
<dbReference type="Pfam" id="PF00271">
    <property type="entry name" value="Helicase_C"/>
    <property type="match status" value="1"/>
</dbReference>
<reference evidence="3 4" key="1">
    <citation type="submission" date="2016-09" db="EMBL/GenBank/DDBJ databases">
        <title>Extensive genetic diversity and differential bi-allelic expression allows diatom success in the polar Southern Ocean.</title>
        <authorList>
            <consortium name="DOE Joint Genome Institute"/>
            <person name="Mock T."/>
            <person name="Otillar R.P."/>
            <person name="Strauss J."/>
            <person name="Dupont C."/>
            <person name="Frickenhaus S."/>
            <person name="Maumus F."/>
            <person name="Mcmullan M."/>
            <person name="Sanges R."/>
            <person name="Schmutz J."/>
            <person name="Toseland A."/>
            <person name="Valas R."/>
            <person name="Veluchamy A."/>
            <person name="Ward B.J."/>
            <person name="Allen A."/>
            <person name="Barry K."/>
            <person name="Falciatore A."/>
            <person name="Ferrante M."/>
            <person name="Fortunato A.E."/>
            <person name="Gloeckner G."/>
            <person name="Gruber A."/>
            <person name="Hipkin R."/>
            <person name="Janech M."/>
            <person name="Kroth P."/>
            <person name="Leese F."/>
            <person name="Lindquist E."/>
            <person name="Lyon B.R."/>
            <person name="Martin J."/>
            <person name="Mayer C."/>
            <person name="Parker M."/>
            <person name="Quesneville H."/>
            <person name="Raymond J."/>
            <person name="Uhlig C."/>
            <person name="Valentin K.U."/>
            <person name="Worden A.Z."/>
            <person name="Armbrust E.V."/>
            <person name="Bowler C."/>
            <person name="Green B."/>
            <person name="Moulton V."/>
            <person name="Van Oosterhout C."/>
            <person name="Grigoriev I."/>
        </authorList>
    </citation>
    <scope>NUCLEOTIDE SEQUENCE [LARGE SCALE GENOMIC DNA]</scope>
    <source>
        <strain evidence="3 4">CCMP1102</strain>
    </source>
</reference>
<evidence type="ECO:0000313" key="4">
    <source>
        <dbReference type="Proteomes" id="UP000095751"/>
    </source>
</evidence>
<dbReference type="InterPro" id="IPR027417">
    <property type="entry name" value="P-loop_NTPase"/>
</dbReference>
<dbReference type="Gene3D" id="3.40.50.300">
    <property type="entry name" value="P-loop containing nucleotide triphosphate hydrolases"/>
    <property type="match status" value="1"/>
</dbReference>
<dbReference type="GO" id="GO:0000209">
    <property type="term" value="P:protein polyubiquitination"/>
    <property type="evidence" value="ECO:0007669"/>
    <property type="project" value="TreeGrafter"/>
</dbReference>
<dbReference type="SMART" id="SM00490">
    <property type="entry name" value="HELICc"/>
    <property type="match status" value="1"/>
</dbReference>
<gene>
    <name evidence="3" type="ORF">FRACYDRAFT_267368</name>
</gene>
<dbReference type="KEGG" id="fcy:FRACYDRAFT_267368"/>
<evidence type="ECO:0000313" key="3">
    <source>
        <dbReference type="EMBL" id="OEU22717.1"/>
    </source>
</evidence>
<accession>A0A1E7FX51</accession>
<dbReference type="InParanoid" id="A0A1E7FX51"/>
<dbReference type="GO" id="GO:0016787">
    <property type="term" value="F:hydrolase activity"/>
    <property type="evidence" value="ECO:0007669"/>
    <property type="project" value="UniProtKB-KW"/>
</dbReference>
<dbReference type="GO" id="GO:0005634">
    <property type="term" value="C:nucleus"/>
    <property type="evidence" value="ECO:0007669"/>
    <property type="project" value="TreeGrafter"/>
</dbReference>
<dbReference type="InterPro" id="IPR001650">
    <property type="entry name" value="Helicase_C-like"/>
</dbReference>
<organism evidence="3 4">
    <name type="scientific">Fragilariopsis cylindrus CCMP1102</name>
    <dbReference type="NCBI Taxonomy" id="635003"/>
    <lineage>
        <taxon>Eukaryota</taxon>
        <taxon>Sar</taxon>
        <taxon>Stramenopiles</taxon>
        <taxon>Ochrophyta</taxon>
        <taxon>Bacillariophyta</taxon>
        <taxon>Bacillariophyceae</taxon>
        <taxon>Bacillariophycidae</taxon>
        <taxon>Bacillariales</taxon>
        <taxon>Bacillariaceae</taxon>
        <taxon>Fragilariopsis</taxon>
    </lineage>
</organism>
<keyword evidence="1" id="KW-0378">Hydrolase</keyword>
<evidence type="ECO:0000259" key="2">
    <source>
        <dbReference type="PROSITE" id="PS51194"/>
    </source>
</evidence>
<dbReference type="PROSITE" id="PS51194">
    <property type="entry name" value="HELICASE_CTER"/>
    <property type="match status" value="1"/>
</dbReference>
<dbReference type="SUPFAM" id="SSF52540">
    <property type="entry name" value="P-loop containing nucleoside triphosphate hydrolases"/>
    <property type="match status" value="1"/>
</dbReference>
<dbReference type="SUPFAM" id="SSF57850">
    <property type="entry name" value="RING/U-box"/>
    <property type="match status" value="1"/>
</dbReference>
<dbReference type="Proteomes" id="UP000095751">
    <property type="component" value="Unassembled WGS sequence"/>
</dbReference>
<feature type="domain" description="Helicase C-terminal" evidence="2">
    <location>
        <begin position="208"/>
        <end position="359"/>
    </location>
</feature>
<dbReference type="AlphaFoldDB" id="A0A1E7FX51"/>
<dbReference type="OrthoDB" id="46533at2759"/>
<dbReference type="CDD" id="cd18793">
    <property type="entry name" value="SF2_C_SNF"/>
    <property type="match status" value="1"/>
</dbReference>